<reference evidence="2 3" key="1">
    <citation type="submission" date="2024-10" db="EMBL/GenBank/DDBJ databases">
        <title>The Natural Products Discovery Center: Release of the First 8490 Sequenced Strains for Exploring Actinobacteria Biosynthetic Diversity.</title>
        <authorList>
            <person name="Kalkreuter E."/>
            <person name="Kautsar S.A."/>
            <person name="Yang D."/>
            <person name="Bader C.D."/>
            <person name="Teijaro C.N."/>
            <person name="Fluegel L."/>
            <person name="Davis C.M."/>
            <person name="Simpson J.R."/>
            <person name="Lauterbach L."/>
            <person name="Steele A.D."/>
            <person name="Gui C."/>
            <person name="Meng S."/>
            <person name="Li G."/>
            <person name="Viehrig K."/>
            <person name="Ye F."/>
            <person name="Su P."/>
            <person name="Kiefer A.F."/>
            <person name="Nichols A."/>
            <person name="Cepeda A.J."/>
            <person name="Yan W."/>
            <person name="Fan B."/>
            <person name="Jiang Y."/>
            <person name="Adhikari A."/>
            <person name="Zheng C.-J."/>
            <person name="Schuster L."/>
            <person name="Cowan T.M."/>
            <person name="Smanski M.J."/>
            <person name="Chevrette M.G."/>
            <person name="De Carvalho L.P.S."/>
            <person name="Shen B."/>
        </authorList>
    </citation>
    <scope>NUCLEOTIDE SEQUENCE [LARGE SCALE GENOMIC DNA]</scope>
    <source>
        <strain evidence="2 3">NPDC050545</strain>
    </source>
</reference>
<dbReference type="Gene3D" id="3.30.70.1430">
    <property type="entry name" value="Multidrug efflux transporter AcrB pore domain"/>
    <property type="match status" value="2"/>
</dbReference>
<feature type="transmembrane region" description="Helical" evidence="1">
    <location>
        <begin position="992"/>
        <end position="1016"/>
    </location>
</feature>
<evidence type="ECO:0000313" key="2">
    <source>
        <dbReference type="EMBL" id="MFI6496637.1"/>
    </source>
</evidence>
<dbReference type="PRINTS" id="PR00702">
    <property type="entry name" value="ACRIFLAVINRP"/>
</dbReference>
<dbReference type="Gene3D" id="3.30.70.1440">
    <property type="entry name" value="Multidrug efflux transporter AcrB pore domain"/>
    <property type="match status" value="1"/>
</dbReference>
<feature type="transmembrane region" description="Helical" evidence="1">
    <location>
        <begin position="349"/>
        <end position="369"/>
    </location>
</feature>
<feature type="transmembrane region" description="Helical" evidence="1">
    <location>
        <begin position="912"/>
        <end position="933"/>
    </location>
</feature>
<dbReference type="SUPFAM" id="SSF82714">
    <property type="entry name" value="Multidrug efflux transporter AcrB TolC docking domain, DN and DC subdomains"/>
    <property type="match status" value="2"/>
</dbReference>
<gene>
    <name evidence="2" type="ORF">ACIBG2_04600</name>
</gene>
<proteinExistence type="predicted"/>
<evidence type="ECO:0000313" key="3">
    <source>
        <dbReference type="Proteomes" id="UP001612741"/>
    </source>
</evidence>
<dbReference type="Pfam" id="PF00873">
    <property type="entry name" value="ACR_tran"/>
    <property type="match status" value="1"/>
</dbReference>
<name>A0ABW7YLN4_9ACTN</name>
<dbReference type="PANTHER" id="PTHR32063:SF4">
    <property type="entry name" value="SLR6043 PROTEIN"/>
    <property type="match status" value="1"/>
</dbReference>
<dbReference type="SUPFAM" id="SSF82693">
    <property type="entry name" value="Multidrug efflux transporter AcrB pore domain, PN1, PN2, PC1 and PC2 subdomains"/>
    <property type="match status" value="3"/>
</dbReference>
<evidence type="ECO:0000256" key="1">
    <source>
        <dbReference type="SAM" id="Phobius"/>
    </source>
</evidence>
<dbReference type="RefSeq" id="WP_397078870.1">
    <property type="nucleotide sequence ID" value="NZ_JBITGY010000001.1"/>
</dbReference>
<feature type="transmembrane region" description="Helical" evidence="1">
    <location>
        <begin position="857"/>
        <end position="875"/>
    </location>
</feature>
<comment type="caution">
    <text evidence="2">The sequence shown here is derived from an EMBL/GenBank/DDBJ whole genome shotgun (WGS) entry which is preliminary data.</text>
</comment>
<dbReference type="Gene3D" id="1.20.1640.10">
    <property type="entry name" value="Multidrug efflux transporter AcrB transmembrane domain"/>
    <property type="match status" value="2"/>
</dbReference>
<dbReference type="Proteomes" id="UP001612741">
    <property type="component" value="Unassembled WGS sequence"/>
</dbReference>
<feature type="transmembrane region" description="Helical" evidence="1">
    <location>
        <begin position="527"/>
        <end position="549"/>
    </location>
</feature>
<feature type="transmembrane region" description="Helical" evidence="1">
    <location>
        <begin position="477"/>
        <end position="500"/>
    </location>
</feature>
<feature type="transmembrane region" description="Helical" evidence="1">
    <location>
        <begin position="402"/>
        <end position="423"/>
    </location>
</feature>
<dbReference type="Gene3D" id="3.30.2090.10">
    <property type="entry name" value="Multidrug efflux transporter AcrB TolC docking domain, DN and DC subdomains"/>
    <property type="match status" value="2"/>
</dbReference>
<keyword evidence="3" id="KW-1185">Reference proteome</keyword>
<dbReference type="Gene3D" id="3.30.70.1320">
    <property type="entry name" value="Multidrug efflux transporter AcrB pore domain like"/>
    <property type="match status" value="1"/>
</dbReference>
<keyword evidence="1" id="KW-1133">Transmembrane helix</keyword>
<keyword evidence="1" id="KW-0472">Membrane</keyword>
<dbReference type="InterPro" id="IPR027463">
    <property type="entry name" value="AcrB_DN_DC_subdom"/>
</dbReference>
<keyword evidence="1" id="KW-0812">Transmembrane</keyword>
<dbReference type="PANTHER" id="PTHR32063">
    <property type="match status" value="1"/>
</dbReference>
<accession>A0ABW7YLN4</accession>
<dbReference type="SUPFAM" id="SSF82866">
    <property type="entry name" value="Multidrug efflux transporter AcrB transmembrane domain"/>
    <property type="match status" value="2"/>
</dbReference>
<feature type="transmembrane region" description="Helical" evidence="1">
    <location>
        <begin position="376"/>
        <end position="396"/>
    </location>
</feature>
<feature type="transmembrane region" description="Helical" evidence="1">
    <location>
        <begin position="960"/>
        <end position="980"/>
    </location>
</feature>
<sequence length="1040" mass="109137">MRWLISLSMKFRGLVVIAALALLVAGAGQLRGSSMEALPEFSPVYVEVQTEALGLSAYEVEQLITVPLEVNLLNGVAWLDEIRSDSVAGLSSIEMIFEPGTDLLKARQMVQERLGHAGILPNVSKPPTMLQPLSSANRVGIVGLSSPNLSLIEMSVLARWNIKPRLMGVPGVANVAIWGQRERQLQVQVDPDRLASHGVTLNQVISTTGNALWSSPLSFVKASTPGSGGFIDTPQQRLGIQHISPIKTAQDLAKVPVEPGEDDEPVRDVTLGDVGAVVEDHQPLIGDSLAGDGKTLMLVVEKFPGTDTLQVTKGVEEALAALGPGLSGMKLDSGIYRPATFVESARANLALSLSVGLGLLLLIVGAALLSWRAALITLIAVPVSLVAALLVLEWRGGPLNTLVIAGLIVALAVVVHDTVATVHRVRDRPEGEPILDAVLTLRSPLVYATLIALAAAAPGLLVPGIAGRFFGPLVLSYMLAVAASLLAALTVTPALASLLLRRTAAPRESRAHLLYRRLLEWSVPRPAIAYAMGGILLVAGLATAAFAVAPRTAALMPVFQDRDLLIRWEAPPGTSQPAMVKTGEQVRSELTAIPGVRGVAGHVGRAIASDQVVGINSGILWVGLTPAAPYEQTVAAVRAVVSKHPGFDRQVRTYHDESIGGVRTPSGGELAVRVYGQDLTTLRAEAEKVKTAVAAVPGVTGPRVQLQPQEPTAEVEVNIAAAQQKGLKPGDVRRAAATWMQGIEVGSLFENQKVFEVIVVGAPGTRQNLDSIGQIKIDTPDGKQVPLADVAQVRVQANQTVFKHEATARYYDVVAELSGRGRDAVIQDVGNAVRRLTFPMEYHAEVLDAGDQGEVNWMALLGPGLAALVAIVLLLQSALSSWRMAALVALTLPVALSGAAVVAFLGDGVLSLSVVAALPAVLALAVRLALVMLARFRRLAEENGGVVTAGHVLRGAGESLLPVATTVIGVAAAVLPLILLGSMPGHEAARPLAIGVLGGLVTTAVWSLVLLPGLYLSLAPKQPRPDPDADLRELVEVGRA</sequence>
<feature type="transmembrane region" description="Helical" evidence="1">
    <location>
        <begin position="444"/>
        <end position="465"/>
    </location>
</feature>
<feature type="transmembrane region" description="Helical" evidence="1">
    <location>
        <begin position="887"/>
        <end position="906"/>
    </location>
</feature>
<protein>
    <submittedName>
        <fullName evidence="2">Efflux RND transporter permease subunit</fullName>
    </submittedName>
</protein>
<dbReference type="InterPro" id="IPR001036">
    <property type="entry name" value="Acrflvin-R"/>
</dbReference>
<organism evidence="2 3">
    <name type="scientific">Nonomuraea typhae</name>
    <dbReference type="NCBI Taxonomy" id="2603600"/>
    <lineage>
        <taxon>Bacteria</taxon>
        <taxon>Bacillati</taxon>
        <taxon>Actinomycetota</taxon>
        <taxon>Actinomycetes</taxon>
        <taxon>Streptosporangiales</taxon>
        <taxon>Streptosporangiaceae</taxon>
        <taxon>Nonomuraea</taxon>
    </lineage>
</organism>
<dbReference type="EMBL" id="JBITGY010000001">
    <property type="protein sequence ID" value="MFI6496637.1"/>
    <property type="molecule type" value="Genomic_DNA"/>
</dbReference>